<dbReference type="InterPro" id="IPR050277">
    <property type="entry name" value="Sodium:Solute_Symporter"/>
</dbReference>
<proteinExistence type="inferred from homology"/>
<feature type="transmembrane region" description="Helical" evidence="14">
    <location>
        <begin position="187"/>
        <end position="210"/>
    </location>
</feature>
<comment type="catalytic activity">
    <reaction evidence="12">
        <text>L-proline(in) + Na(+)(in) = L-proline(out) + Na(+)(out)</text>
        <dbReference type="Rhea" id="RHEA:28967"/>
        <dbReference type="ChEBI" id="CHEBI:29101"/>
        <dbReference type="ChEBI" id="CHEBI:60039"/>
    </reaction>
</comment>
<sequence>MSTLDAAIILLFFVALIGVGVWQQRRASKSLDNYFLGGHRIHWLALAMSGSVSTFDISGTMWMVTLIYLFGMKSVWNHWMWGFMMAAFFMSYMGKWVRRSRVMTGAEWMITRFGDQADGRAARYAYALMAVITLVGLTGYGFEGIGKFSAEYVKTGLDPEDNIRLCAFVVFGITTIYTLLGGLEAVVITNVLQTCILVVASIVIAAIAYFELTPEILAALTPVDGDSFTSLWPKWQLDNIEALPSGYQGYHMFGLLVVAWVAKGFLLNLGGPGQMFDFQMFLSTRDPRDAAKVGAAWSAFLVVRWAMVMGIALLAIGAGIEIVDGQGTVDAEIVMPRVLAKYLGPGVLGLVLAGLLAAFMSTFAATVNSGASYLVRDLWQPIFRPHADEKHLVRASYVATISIVVAGTLIGLYASSIRQVWDWIMMALGAAFVIPNVFRWYWWRFNGTGYAAGTLVGLAGAMPLLFMSLKGVEPPIYITFPALCGISLIASILGTYLSRPTDETTLVNFYRNVRPFGWWGPIRSRSGLTADELQSPGESATYAALNVGLACLAIFGAYVAPMYLVGHWHWRALCWAAVSVVAIIFLKFTWYEHLPKSEELSSEN</sequence>
<dbReference type="OrthoDB" id="224648at2"/>
<feature type="transmembrane region" description="Helical" evidence="14">
    <location>
        <begin position="570"/>
        <end position="590"/>
    </location>
</feature>
<evidence type="ECO:0000256" key="4">
    <source>
        <dbReference type="ARBA" id="ARBA00022475"/>
    </source>
</evidence>
<evidence type="ECO:0000256" key="12">
    <source>
        <dbReference type="ARBA" id="ARBA00033708"/>
    </source>
</evidence>
<feature type="transmembrane region" description="Helical" evidence="14">
    <location>
        <begin position="6"/>
        <end position="22"/>
    </location>
</feature>
<reference evidence="15 16" key="1">
    <citation type="submission" date="2019-02" db="EMBL/GenBank/DDBJ databases">
        <title>Deep-cultivation of Planctomycetes and their phenomic and genomic characterization uncovers novel biology.</title>
        <authorList>
            <person name="Wiegand S."/>
            <person name="Jogler M."/>
            <person name="Boedeker C."/>
            <person name="Pinto D."/>
            <person name="Vollmers J."/>
            <person name="Rivas-Marin E."/>
            <person name="Kohn T."/>
            <person name="Peeters S.H."/>
            <person name="Heuer A."/>
            <person name="Rast P."/>
            <person name="Oberbeckmann S."/>
            <person name="Bunk B."/>
            <person name="Jeske O."/>
            <person name="Meyerdierks A."/>
            <person name="Storesund J.E."/>
            <person name="Kallscheuer N."/>
            <person name="Luecker S."/>
            <person name="Lage O.M."/>
            <person name="Pohl T."/>
            <person name="Merkel B.J."/>
            <person name="Hornburger P."/>
            <person name="Mueller R.-W."/>
            <person name="Bruemmer F."/>
            <person name="Labrenz M."/>
            <person name="Spormann A.M."/>
            <person name="Op Den Camp H."/>
            <person name="Overmann J."/>
            <person name="Amann R."/>
            <person name="Jetten M.S.M."/>
            <person name="Mascher T."/>
            <person name="Medema M.H."/>
            <person name="Devos D.P."/>
            <person name="Kaster A.-K."/>
            <person name="Ovreas L."/>
            <person name="Rohde M."/>
            <person name="Galperin M.Y."/>
            <person name="Jogler C."/>
        </authorList>
    </citation>
    <scope>NUCLEOTIDE SEQUENCE [LARGE SCALE GENOMIC DNA]</scope>
    <source>
        <strain evidence="15 16">Pla144</strain>
    </source>
</reference>
<feature type="transmembrane region" description="Helical" evidence="14">
    <location>
        <begin position="475"/>
        <end position="497"/>
    </location>
</feature>
<feature type="transmembrane region" description="Helical" evidence="14">
    <location>
        <begin position="250"/>
        <end position="269"/>
    </location>
</feature>
<keyword evidence="9" id="KW-0406">Ion transport</keyword>
<dbReference type="PANTHER" id="PTHR48086">
    <property type="entry name" value="SODIUM/PROLINE SYMPORTER-RELATED"/>
    <property type="match status" value="1"/>
</dbReference>
<dbReference type="PROSITE" id="PS50283">
    <property type="entry name" value="NA_SOLUT_SYMP_3"/>
    <property type="match status" value="1"/>
</dbReference>
<dbReference type="GO" id="GO:0005298">
    <property type="term" value="F:proline:sodium symporter activity"/>
    <property type="evidence" value="ECO:0007669"/>
    <property type="project" value="TreeGrafter"/>
</dbReference>
<feature type="transmembrane region" description="Helical" evidence="14">
    <location>
        <begin position="290"/>
        <end position="316"/>
    </location>
</feature>
<organism evidence="15 16">
    <name type="scientific">Bythopirellula polymerisocia</name>
    <dbReference type="NCBI Taxonomy" id="2528003"/>
    <lineage>
        <taxon>Bacteria</taxon>
        <taxon>Pseudomonadati</taxon>
        <taxon>Planctomycetota</taxon>
        <taxon>Planctomycetia</taxon>
        <taxon>Pirellulales</taxon>
        <taxon>Lacipirellulaceae</taxon>
        <taxon>Bythopirellula</taxon>
    </lineage>
</organism>
<dbReference type="GO" id="GO:0005886">
    <property type="term" value="C:plasma membrane"/>
    <property type="evidence" value="ECO:0007669"/>
    <property type="project" value="UniProtKB-SubCell"/>
</dbReference>
<evidence type="ECO:0000256" key="6">
    <source>
        <dbReference type="ARBA" id="ARBA00022847"/>
    </source>
</evidence>
<feature type="transmembrane region" description="Helical" evidence="14">
    <location>
        <begin position="76"/>
        <end position="94"/>
    </location>
</feature>
<accession>A0A5C6CU22</accession>
<protein>
    <submittedName>
        <fullName evidence="15">Sodium/glucose cotransporter</fullName>
    </submittedName>
</protein>
<keyword evidence="3" id="KW-0813">Transport</keyword>
<evidence type="ECO:0000256" key="1">
    <source>
        <dbReference type="ARBA" id="ARBA00004651"/>
    </source>
</evidence>
<dbReference type="Gene3D" id="1.20.1730.10">
    <property type="entry name" value="Sodium/glucose cotransporter"/>
    <property type="match status" value="1"/>
</dbReference>
<dbReference type="RefSeq" id="WP_146449940.1">
    <property type="nucleotide sequence ID" value="NZ_SJPS01000002.1"/>
</dbReference>
<keyword evidence="6" id="KW-0769">Symport</keyword>
<keyword evidence="16" id="KW-1185">Reference proteome</keyword>
<feature type="transmembrane region" description="Helical" evidence="14">
    <location>
        <begin position="543"/>
        <end position="564"/>
    </location>
</feature>
<dbReference type="GO" id="GO:0015824">
    <property type="term" value="P:proline transport"/>
    <property type="evidence" value="ECO:0007669"/>
    <property type="project" value="TreeGrafter"/>
</dbReference>
<keyword evidence="5 14" id="KW-0812">Transmembrane</keyword>
<feature type="transmembrane region" description="Helical" evidence="14">
    <location>
        <begin position="162"/>
        <end position="180"/>
    </location>
</feature>
<name>A0A5C6CU22_9BACT</name>
<keyword evidence="4" id="KW-1003">Cell membrane</keyword>
<evidence type="ECO:0000256" key="2">
    <source>
        <dbReference type="ARBA" id="ARBA00006434"/>
    </source>
</evidence>
<feature type="transmembrane region" description="Helical" evidence="14">
    <location>
        <begin position="450"/>
        <end position="469"/>
    </location>
</feature>
<feature type="transmembrane region" description="Helical" evidence="14">
    <location>
        <begin position="420"/>
        <end position="438"/>
    </location>
</feature>
<evidence type="ECO:0000256" key="3">
    <source>
        <dbReference type="ARBA" id="ARBA00022448"/>
    </source>
</evidence>
<evidence type="ECO:0000256" key="7">
    <source>
        <dbReference type="ARBA" id="ARBA00022989"/>
    </source>
</evidence>
<comment type="similarity">
    <text evidence="2 13">Belongs to the sodium:solute symporter (SSF) (TC 2.A.21) family.</text>
</comment>
<evidence type="ECO:0000256" key="10">
    <source>
        <dbReference type="ARBA" id="ARBA00023136"/>
    </source>
</evidence>
<evidence type="ECO:0000313" key="15">
    <source>
        <dbReference type="EMBL" id="TWU28453.1"/>
    </source>
</evidence>
<evidence type="ECO:0000256" key="14">
    <source>
        <dbReference type="SAM" id="Phobius"/>
    </source>
</evidence>
<dbReference type="InterPro" id="IPR001734">
    <property type="entry name" value="Na/solute_symporter"/>
</dbReference>
<dbReference type="EMBL" id="SJPS01000002">
    <property type="protein sequence ID" value="TWU28453.1"/>
    <property type="molecule type" value="Genomic_DNA"/>
</dbReference>
<keyword evidence="11" id="KW-0739">Sodium transport</keyword>
<keyword evidence="10 14" id="KW-0472">Membrane</keyword>
<feature type="transmembrane region" description="Helical" evidence="14">
    <location>
        <begin position="395"/>
        <end position="414"/>
    </location>
</feature>
<dbReference type="GO" id="GO:0015193">
    <property type="term" value="F:L-proline transmembrane transporter activity"/>
    <property type="evidence" value="ECO:0007669"/>
    <property type="project" value="TreeGrafter"/>
</dbReference>
<dbReference type="PANTHER" id="PTHR48086:SF3">
    <property type="entry name" value="SODIUM_PROLINE SYMPORTER"/>
    <property type="match status" value="1"/>
</dbReference>
<evidence type="ECO:0000256" key="5">
    <source>
        <dbReference type="ARBA" id="ARBA00022692"/>
    </source>
</evidence>
<feature type="transmembrane region" description="Helical" evidence="14">
    <location>
        <begin position="347"/>
        <end position="375"/>
    </location>
</feature>
<dbReference type="AlphaFoldDB" id="A0A5C6CU22"/>
<feature type="transmembrane region" description="Helical" evidence="14">
    <location>
        <begin position="43"/>
        <end position="70"/>
    </location>
</feature>
<evidence type="ECO:0000313" key="16">
    <source>
        <dbReference type="Proteomes" id="UP000318437"/>
    </source>
</evidence>
<evidence type="ECO:0000256" key="11">
    <source>
        <dbReference type="ARBA" id="ARBA00023201"/>
    </source>
</evidence>
<comment type="caution">
    <text evidence="15">The sequence shown here is derived from an EMBL/GenBank/DDBJ whole genome shotgun (WGS) entry which is preliminary data.</text>
</comment>
<dbReference type="InterPro" id="IPR038377">
    <property type="entry name" value="Na/Glc_symporter_sf"/>
</dbReference>
<keyword evidence="7 14" id="KW-1133">Transmembrane helix</keyword>
<evidence type="ECO:0000256" key="13">
    <source>
        <dbReference type="RuleBase" id="RU362091"/>
    </source>
</evidence>
<comment type="subcellular location">
    <subcellularLocation>
        <location evidence="1">Cell membrane</location>
        <topology evidence="1">Multi-pass membrane protein</topology>
    </subcellularLocation>
</comment>
<evidence type="ECO:0000256" key="8">
    <source>
        <dbReference type="ARBA" id="ARBA00023053"/>
    </source>
</evidence>
<dbReference type="Proteomes" id="UP000318437">
    <property type="component" value="Unassembled WGS sequence"/>
</dbReference>
<feature type="transmembrane region" description="Helical" evidence="14">
    <location>
        <begin position="124"/>
        <end position="142"/>
    </location>
</feature>
<evidence type="ECO:0000256" key="9">
    <source>
        <dbReference type="ARBA" id="ARBA00023065"/>
    </source>
</evidence>
<dbReference type="Pfam" id="PF00474">
    <property type="entry name" value="SSF"/>
    <property type="match status" value="1"/>
</dbReference>
<gene>
    <name evidence="15" type="primary">sglT_5</name>
    <name evidence="15" type="ORF">Pla144_17430</name>
</gene>
<keyword evidence="8" id="KW-0915">Sodium</keyword>